<comment type="caution">
    <text evidence="2">The sequence shown here is derived from an EMBL/GenBank/DDBJ whole genome shotgun (WGS) entry which is preliminary data.</text>
</comment>
<proteinExistence type="predicted"/>
<sequence length="97" mass="10561">MHPTSSSVPTVEHTAETTAATVGTESTPVNHNGPQCSCCGWRGGNHASNCAFNPANYTNLQLIIFLISPYHPKIAFLNPVMSILYFCFHWLLDALSP</sequence>
<evidence type="ECO:0000313" key="2">
    <source>
        <dbReference type="EMBL" id="KAJ7721829.1"/>
    </source>
</evidence>
<keyword evidence="3" id="KW-1185">Reference proteome</keyword>
<name>A0AAD7MKN0_9AGAR</name>
<reference evidence="2" key="1">
    <citation type="submission" date="2023-03" db="EMBL/GenBank/DDBJ databases">
        <title>Massive genome expansion in bonnet fungi (Mycena s.s.) driven by repeated elements and novel gene families across ecological guilds.</title>
        <authorList>
            <consortium name="Lawrence Berkeley National Laboratory"/>
            <person name="Harder C.B."/>
            <person name="Miyauchi S."/>
            <person name="Viragh M."/>
            <person name="Kuo A."/>
            <person name="Thoen E."/>
            <person name="Andreopoulos B."/>
            <person name="Lu D."/>
            <person name="Skrede I."/>
            <person name="Drula E."/>
            <person name="Henrissat B."/>
            <person name="Morin E."/>
            <person name="Kohler A."/>
            <person name="Barry K."/>
            <person name="LaButti K."/>
            <person name="Morin E."/>
            <person name="Salamov A."/>
            <person name="Lipzen A."/>
            <person name="Mereny Z."/>
            <person name="Hegedus B."/>
            <person name="Baldrian P."/>
            <person name="Stursova M."/>
            <person name="Weitz H."/>
            <person name="Taylor A."/>
            <person name="Grigoriev I.V."/>
            <person name="Nagy L.G."/>
            <person name="Martin F."/>
            <person name="Kauserud H."/>
        </authorList>
    </citation>
    <scope>NUCLEOTIDE SEQUENCE</scope>
    <source>
        <strain evidence="2">CBHHK188m</strain>
    </source>
</reference>
<evidence type="ECO:0000313" key="3">
    <source>
        <dbReference type="Proteomes" id="UP001215280"/>
    </source>
</evidence>
<dbReference type="EMBL" id="JARJLG010000264">
    <property type="protein sequence ID" value="KAJ7721829.1"/>
    <property type="molecule type" value="Genomic_DNA"/>
</dbReference>
<dbReference type="Proteomes" id="UP001215280">
    <property type="component" value="Unassembled WGS sequence"/>
</dbReference>
<feature type="region of interest" description="Disordered" evidence="1">
    <location>
        <begin position="1"/>
        <end position="31"/>
    </location>
</feature>
<protein>
    <submittedName>
        <fullName evidence="2">Uncharacterized protein</fullName>
    </submittedName>
</protein>
<gene>
    <name evidence="2" type="ORF">DFH07DRAFT_1067512</name>
</gene>
<organism evidence="2 3">
    <name type="scientific">Mycena maculata</name>
    <dbReference type="NCBI Taxonomy" id="230809"/>
    <lineage>
        <taxon>Eukaryota</taxon>
        <taxon>Fungi</taxon>
        <taxon>Dikarya</taxon>
        <taxon>Basidiomycota</taxon>
        <taxon>Agaricomycotina</taxon>
        <taxon>Agaricomycetes</taxon>
        <taxon>Agaricomycetidae</taxon>
        <taxon>Agaricales</taxon>
        <taxon>Marasmiineae</taxon>
        <taxon>Mycenaceae</taxon>
        <taxon>Mycena</taxon>
    </lineage>
</organism>
<accession>A0AAD7MKN0</accession>
<feature type="compositionally biased region" description="Low complexity" evidence="1">
    <location>
        <begin position="8"/>
        <end position="27"/>
    </location>
</feature>
<dbReference type="AlphaFoldDB" id="A0AAD7MKN0"/>
<evidence type="ECO:0000256" key="1">
    <source>
        <dbReference type="SAM" id="MobiDB-lite"/>
    </source>
</evidence>